<dbReference type="KEGG" id="api:100160791"/>
<organism evidence="12 13">
    <name type="scientific">Acyrthosiphon pisum</name>
    <name type="common">Pea aphid</name>
    <dbReference type="NCBI Taxonomy" id="7029"/>
    <lineage>
        <taxon>Eukaryota</taxon>
        <taxon>Metazoa</taxon>
        <taxon>Ecdysozoa</taxon>
        <taxon>Arthropoda</taxon>
        <taxon>Hexapoda</taxon>
        <taxon>Insecta</taxon>
        <taxon>Pterygota</taxon>
        <taxon>Neoptera</taxon>
        <taxon>Paraneoptera</taxon>
        <taxon>Hemiptera</taxon>
        <taxon>Sternorrhyncha</taxon>
        <taxon>Aphidomorpha</taxon>
        <taxon>Aphidoidea</taxon>
        <taxon>Aphididae</taxon>
        <taxon>Macrosiphini</taxon>
        <taxon>Acyrthosiphon</taxon>
    </lineage>
</organism>
<evidence type="ECO:0000256" key="10">
    <source>
        <dbReference type="ARBA" id="ARBA00031009"/>
    </source>
</evidence>
<evidence type="ECO:0000256" key="2">
    <source>
        <dbReference type="ARBA" id="ARBA00010857"/>
    </source>
</evidence>
<dbReference type="PRINTS" id="PR00685">
    <property type="entry name" value="TIFACTORIIB"/>
</dbReference>
<dbReference type="SUPFAM" id="SSF47954">
    <property type="entry name" value="Cyclin-like"/>
    <property type="match status" value="2"/>
</dbReference>
<feature type="domain" description="Cyclin-like" evidence="11">
    <location>
        <begin position="86"/>
        <end position="167"/>
    </location>
</feature>
<dbReference type="Gene3D" id="1.10.472.170">
    <property type="match status" value="1"/>
</dbReference>
<evidence type="ECO:0000256" key="8">
    <source>
        <dbReference type="ARBA" id="ARBA00023163"/>
    </source>
</evidence>
<dbReference type="Gene3D" id="1.10.472.10">
    <property type="entry name" value="Cyclin-like"/>
    <property type="match status" value="1"/>
</dbReference>
<evidence type="ECO:0000256" key="9">
    <source>
        <dbReference type="ARBA" id="ARBA00023242"/>
    </source>
</evidence>
<evidence type="ECO:0000256" key="3">
    <source>
        <dbReference type="ARBA" id="ARBA00022723"/>
    </source>
</evidence>
<keyword evidence="6" id="KW-0805">Transcription regulation</keyword>
<dbReference type="InterPro" id="IPR013763">
    <property type="entry name" value="Cyclin-like_dom"/>
</dbReference>
<dbReference type="GO" id="GO:0001006">
    <property type="term" value="F:RNA polymerase III type 3 promoter sequence-specific DNA binding"/>
    <property type="evidence" value="ECO:0007669"/>
    <property type="project" value="TreeGrafter"/>
</dbReference>
<dbReference type="GO" id="GO:0005634">
    <property type="term" value="C:nucleus"/>
    <property type="evidence" value="ECO:0007669"/>
    <property type="project" value="UniProtKB-SubCell"/>
</dbReference>
<dbReference type="GO" id="GO:0097550">
    <property type="term" value="C:transcription preinitiation complex"/>
    <property type="evidence" value="ECO:0007669"/>
    <property type="project" value="TreeGrafter"/>
</dbReference>
<dbReference type="GO" id="GO:0008270">
    <property type="term" value="F:zinc ion binding"/>
    <property type="evidence" value="ECO:0007669"/>
    <property type="project" value="UniProtKB-KW"/>
</dbReference>
<dbReference type="EnsemblMetazoa" id="XM_029487955.1">
    <property type="protein sequence ID" value="XP_029343815.1"/>
    <property type="gene ID" value="LOC100160791"/>
</dbReference>
<dbReference type="InterPro" id="IPR036915">
    <property type="entry name" value="Cyclin-like_sf"/>
</dbReference>
<evidence type="ECO:0000256" key="7">
    <source>
        <dbReference type="ARBA" id="ARBA00023159"/>
    </source>
</evidence>
<dbReference type="EnsemblMetazoa" id="XM_008186528.3">
    <property type="protein sequence ID" value="XP_008184750.1"/>
    <property type="gene ID" value="LOC100160791"/>
</dbReference>
<dbReference type="CTD" id="42087"/>
<dbReference type="FunFam" id="1.10.472.10:FF:000007">
    <property type="entry name" value="Transcription factor IIIB 90 kDa subunit"/>
    <property type="match status" value="1"/>
</dbReference>
<dbReference type="InterPro" id="IPR000812">
    <property type="entry name" value="TFIIB"/>
</dbReference>
<dbReference type="FunFam" id="1.10.472.10:FF:000002">
    <property type="entry name" value="Transcription factor IIIB 90 kDa subunit"/>
    <property type="match status" value="1"/>
</dbReference>
<evidence type="ECO:0000256" key="1">
    <source>
        <dbReference type="ARBA" id="ARBA00004123"/>
    </source>
</evidence>
<proteinExistence type="inferred from homology"/>
<dbReference type="PANTHER" id="PTHR11618:SF4">
    <property type="entry name" value="TRANSCRIPTION FACTOR IIIB 90 KDA SUBUNIT"/>
    <property type="match status" value="1"/>
</dbReference>
<name>A0A8R2B6Y8_ACYPI</name>
<keyword evidence="13" id="KW-1185">Reference proteome</keyword>
<dbReference type="SUPFAM" id="SSF57783">
    <property type="entry name" value="Zinc beta-ribbon"/>
    <property type="match status" value="1"/>
</dbReference>
<keyword evidence="4" id="KW-0863">Zinc-finger</keyword>
<dbReference type="OMA" id="EPPCKVM"/>
<dbReference type="PANTHER" id="PTHR11618">
    <property type="entry name" value="TRANSCRIPTION INITIATION FACTOR IIB-RELATED"/>
    <property type="match status" value="1"/>
</dbReference>
<evidence type="ECO:0000313" key="12">
    <source>
        <dbReference type="EnsemblMetazoa" id="XP_008184750.1"/>
    </source>
</evidence>
<dbReference type="GeneID" id="100160791"/>
<keyword evidence="3" id="KW-0479">Metal-binding</keyword>
<evidence type="ECO:0000256" key="5">
    <source>
        <dbReference type="ARBA" id="ARBA00022833"/>
    </source>
</evidence>
<dbReference type="GO" id="GO:0017025">
    <property type="term" value="F:TBP-class protein binding"/>
    <property type="evidence" value="ECO:0007669"/>
    <property type="project" value="InterPro"/>
</dbReference>
<dbReference type="AlphaFoldDB" id="A0A8R2B6Y8"/>
<reference evidence="13" key="1">
    <citation type="submission" date="2010-06" db="EMBL/GenBank/DDBJ databases">
        <authorList>
            <person name="Jiang H."/>
            <person name="Abraham K."/>
            <person name="Ali S."/>
            <person name="Alsbrooks S.L."/>
            <person name="Anim B.N."/>
            <person name="Anosike U.S."/>
            <person name="Attaway T."/>
            <person name="Bandaranaike D.P."/>
            <person name="Battles P.K."/>
            <person name="Bell S.N."/>
            <person name="Bell A.V."/>
            <person name="Beltran B."/>
            <person name="Bickham C."/>
            <person name="Bustamante Y."/>
            <person name="Caleb T."/>
            <person name="Canada A."/>
            <person name="Cardenas V."/>
            <person name="Carter K."/>
            <person name="Chacko J."/>
            <person name="Chandrabose M.N."/>
            <person name="Chavez D."/>
            <person name="Chavez A."/>
            <person name="Chen L."/>
            <person name="Chu H.-S."/>
            <person name="Claassen K.J."/>
            <person name="Cockrell R."/>
            <person name="Collins M."/>
            <person name="Cooper J.A."/>
            <person name="Cree A."/>
            <person name="Curry S.M."/>
            <person name="Da Y."/>
            <person name="Dao M.D."/>
            <person name="Das B."/>
            <person name="Davila M.-L."/>
            <person name="Davy-Carroll L."/>
            <person name="Denson S."/>
            <person name="Dinh H."/>
            <person name="Ebong V.E."/>
            <person name="Edwards J.R."/>
            <person name="Egan A."/>
            <person name="El-Daye J."/>
            <person name="Escobedo L."/>
            <person name="Fernandez S."/>
            <person name="Fernando P.R."/>
            <person name="Flagg N."/>
            <person name="Forbes L.D."/>
            <person name="Fowler R.G."/>
            <person name="Fu Q."/>
            <person name="Gabisi R.A."/>
            <person name="Ganer J."/>
            <person name="Garbino Pronczuk A."/>
            <person name="Garcia R.M."/>
            <person name="Garner T."/>
            <person name="Garrett T.E."/>
            <person name="Gonzalez D.A."/>
            <person name="Hamid H."/>
            <person name="Hawkins E.S."/>
            <person name="Hirani K."/>
            <person name="Hogues M.E."/>
            <person name="Hollins B."/>
            <person name="Hsiao C.-H."/>
            <person name="Jabil R."/>
            <person name="James M.L."/>
            <person name="Jhangiani S.N."/>
            <person name="Johnson B."/>
            <person name="Johnson Q."/>
            <person name="Joshi V."/>
            <person name="Kalu J.B."/>
            <person name="Kam C."/>
            <person name="Kashfia A."/>
            <person name="Keebler J."/>
            <person name="Kisamo H."/>
            <person name="Kovar C.L."/>
            <person name="Lago L.A."/>
            <person name="Lai C.-Y."/>
            <person name="Laidlaw J."/>
            <person name="Lara F."/>
            <person name="Le T.-K."/>
            <person name="Lee S.L."/>
            <person name="Legall F.H."/>
            <person name="Lemon S.J."/>
            <person name="Lewis L.R."/>
            <person name="Li B."/>
            <person name="Liu Y."/>
            <person name="Liu Y.-S."/>
            <person name="Lopez J."/>
            <person name="Lozado R.J."/>
            <person name="Lu J."/>
            <person name="Madu R.C."/>
            <person name="Maheshwari M."/>
            <person name="Maheshwari R."/>
            <person name="Malloy K."/>
            <person name="Martinez E."/>
            <person name="Mathew T."/>
            <person name="Mercado I.C."/>
            <person name="Mercado C."/>
            <person name="Meyer B."/>
            <person name="Montgomery K."/>
            <person name="Morgan M.B."/>
            <person name="Munidasa M."/>
            <person name="Nazareth L.V."/>
            <person name="Nelson J."/>
            <person name="Ng B.M."/>
            <person name="Nguyen N.B."/>
            <person name="Nguyen P.Q."/>
            <person name="Nguyen T."/>
            <person name="Obregon M."/>
            <person name="Okwuonu G.O."/>
            <person name="Onwere C.G."/>
            <person name="Orozco G."/>
            <person name="Parra A."/>
            <person name="Patel S."/>
            <person name="Patil S."/>
            <person name="Perez A."/>
            <person name="Perez Y."/>
            <person name="Pham C."/>
            <person name="Primus E.L."/>
            <person name="Pu L.-L."/>
            <person name="Puazo M."/>
            <person name="Qin X."/>
            <person name="Quiroz J.B."/>
            <person name="Reese J."/>
            <person name="Richards S."/>
            <person name="Rives C.M."/>
            <person name="Robberts R."/>
            <person name="Ruiz S.J."/>
            <person name="Ruiz M.J."/>
            <person name="Santibanez J."/>
            <person name="Schneider B.W."/>
            <person name="Sisson I."/>
            <person name="Smith M."/>
            <person name="Sodergren E."/>
            <person name="Song X.-Z."/>
            <person name="Song B.B."/>
            <person name="Summersgill H."/>
            <person name="Thelus R."/>
            <person name="Thornton R.D."/>
            <person name="Trejos Z.Y."/>
            <person name="Usmani K."/>
            <person name="Vattathil S."/>
            <person name="Villasana D."/>
            <person name="Walker D.L."/>
            <person name="Wang S."/>
            <person name="Wang K."/>
            <person name="White C.S."/>
            <person name="Williams A.C."/>
            <person name="Williamson J."/>
            <person name="Wilson K."/>
            <person name="Woghiren I.O."/>
            <person name="Woodworth J.R."/>
            <person name="Worley K.C."/>
            <person name="Wright R.A."/>
            <person name="Wu W."/>
            <person name="Young L."/>
            <person name="Zhang L."/>
            <person name="Zhang J."/>
            <person name="Zhu Y."/>
            <person name="Muzny D.M."/>
            <person name="Weinstock G."/>
            <person name="Gibbs R.A."/>
        </authorList>
    </citation>
    <scope>NUCLEOTIDE SEQUENCE [LARGE SCALE GENOMIC DNA]</scope>
    <source>
        <strain evidence="13">LSR1</strain>
    </source>
</reference>
<reference evidence="12" key="2">
    <citation type="submission" date="2022-06" db="UniProtKB">
        <authorList>
            <consortium name="EnsemblMetazoa"/>
        </authorList>
    </citation>
    <scope>IDENTIFICATION</scope>
</reference>
<keyword evidence="7" id="KW-0010">Activator</keyword>
<dbReference type="InterPro" id="IPR011665">
    <property type="entry name" value="BRF1_TBP-bd_dom"/>
</dbReference>
<dbReference type="EnsemblMetazoa" id="XM_008186527.3">
    <property type="protein sequence ID" value="XP_008184749.1"/>
    <property type="gene ID" value="LOC100160791"/>
</dbReference>
<dbReference type="SMART" id="SM00385">
    <property type="entry name" value="CYCLIN"/>
    <property type="match status" value="2"/>
</dbReference>
<evidence type="ECO:0000259" key="11">
    <source>
        <dbReference type="SMART" id="SM00385"/>
    </source>
</evidence>
<dbReference type="OrthoDB" id="511529at2759"/>
<dbReference type="Pfam" id="PF00382">
    <property type="entry name" value="TFIIB"/>
    <property type="match status" value="2"/>
</dbReference>
<evidence type="ECO:0000313" key="13">
    <source>
        <dbReference type="Proteomes" id="UP000007819"/>
    </source>
</evidence>
<dbReference type="InterPro" id="IPR013150">
    <property type="entry name" value="TFIIB_cyclin"/>
</dbReference>
<keyword evidence="9" id="KW-0539">Nucleus</keyword>
<evidence type="ECO:0000256" key="6">
    <source>
        <dbReference type="ARBA" id="ARBA00023015"/>
    </source>
</evidence>
<accession>A0A8R2B6Y8</accession>
<comment type="subcellular location">
    <subcellularLocation>
        <location evidence="1">Nucleus</location>
    </subcellularLocation>
</comment>
<dbReference type="Gene3D" id="1.20.5.650">
    <property type="entry name" value="Single helix bin"/>
    <property type="match status" value="1"/>
</dbReference>
<feature type="domain" description="Cyclin-like" evidence="11">
    <location>
        <begin position="180"/>
        <end position="264"/>
    </location>
</feature>
<comment type="similarity">
    <text evidence="2">Belongs to the TFIIB family.</text>
</comment>
<keyword evidence="8" id="KW-0804">Transcription</keyword>
<dbReference type="GO" id="GO:0070897">
    <property type="term" value="P:transcription preinitiation complex assembly"/>
    <property type="evidence" value="ECO:0007669"/>
    <property type="project" value="InterPro"/>
</dbReference>
<protein>
    <recommendedName>
        <fullName evidence="10">B-related factor 1</fullName>
    </recommendedName>
</protein>
<dbReference type="Pfam" id="PF07741">
    <property type="entry name" value="BRF1"/>
    <property type="match status" value="1"/>
</dbReference>
<dbReference type="GO" id="GO:0000995">
    <property type="term" value="F:RNA polymerase III general transcription initiation factor activity"/>
    <property type="evidence" value="ECO:0007669"/>
    <property type="project" value="TreeGrafter"/>
</dbReference>
<dbReference type="CDD" id="cd20554">
    <property type="entry name" value="CYCLIN_TFIIIB90_rpt2"/>
    <property type="match status" value="1"/>
</dbReference>
<dbReference type="RefSeq" id="XP_008184749.1">
    <property type="nucleotide sequence ID" value="XM_008186527.2"/>
</dbReference>
<sequence length="491" mass="55169">MKCSDCGSLNLDSSDGPTVCMDCGGVMDESHIVSEVQFEETDHGSRAVGQFLSSDSQAANFHNFGSAFHHGMKQPSREMTQAKARRGIQVLSNSLNLSPQTLENACVYYNMALKRHFTRGRKNALIYAASVYIACRMEGTMHMLLDVADASEVNAFELGKTYLRMMQTLTLTVPSLDPSIFLMRFVNSLDFGDKTHIVYTTAMRLLQRMMRDSIHTGRRPSSLCGAALLISGRMHDFNRTTDDIIKVVHCHHATLKKRLLEFKDTPSSMLSIEEFMTVDLEETHDPPSYRVARARDKERIDKFFEANDSEKVIDEVKTAIEKELSKKKNTTVLGVNLVEIAAAVSPEPGSSCKPVNVGPSLEIMGLSENKRSYEEDDEEESMCDVVIDEDEIDSYILSKESHQIKRNMWMKMHGTAFRKMQLSREERAKNPKVIRAKEKKAKNALRTPAKTAAEAVERVLKKKKLSSKINYDILDNLDSFVNSDSSSLPGL</sequence>
<evidence type="ECO:0000256" key="4">
    <source>
        <dbReference type="ARBA" id="ARBA00022771"/>
    </source>
</evidence>
<keyword evidence="5" id="KW-0862">Zinc</keyword>
<dbReference type="Proteomes" id="UP000007819">
    <property type="component" value="Chromosome A1"/>
</dbReference>
<dbReference type="RefSeq" id="XP_008184750.1">
    <property type="nucleotide sequence ID" value="XM_008186528.2"/>
</dbReference>
<dbReference type="GO" id="GO:0000126">
    <property type="term" value="C:transcription factor TFIIIB complex"/>
    <property type="evidence" value="ECO:0007669"/>
    <property type="project" value="TreeGrafter"/>
</dbReference>